<feature type="transmembrane region" description="Helical" evidence="1">
    <location>
        <begin position="304"/>
        <end position="323"/>
    </location>
</feature>
<evidence type="ECO:0000313" key="2">
    <source>
        <dbReference type="EMBL" id="KAJ8423711.1"/>
    </source>
</evidence>
<accession>A0A9Q1JKK6</accession>
<reference evidence="2" key="1">
    <citation type="submission" date="2022-04" db="EMBL/GenBank/DDBJ databases">
        <title>Carnegiea gigantea Genome sequencing and assembly v2.</title>
        <authorList>
            <person name="Copetti D."/>
            <person name="Sanderson M.J."/>
            <person name="Burquez A."/>
            <person name="Wojciechowski M.F."/>
        </authorList>
    </citation>
    <scope>NUCLEOTIDE SEQUENCE</scope>
    <source>
        <strain evidence="2">SGP5-SGP5p</strain>
        <tissue evidence="2">Aerial part</tissue>
    </source>
</reference>
<comment type="caution">
    <text evidence="2">The sequence shown here is derived from an EMBL/GenBank/DDBJ whole genome shotgun (WGS) entry which is preliminary data.</text>
</comment>
<protein>
    <submittedName>
        <fullName evidence="2">Uncharacterized protein</fullName>
    </submittedName>
</protein>
<dbReference type="EMBL" id="JAKOGI010001892">
    <property type="protein sequence ID" value="KAJ8423711.1"/>
    <property type="molecule type" value="Genomic_DNA"/>
</dbReference>
<organism evidence="2 3">
    <name type="scientific">Carnegiea gigantea</name>
    <dbReference type="NCBI Taxonomy" id="171969"/>
    <lineage>
        <taxon>Eukaryota</taxon>
        <taxon>Viridiplantae</taxon>
        <taxon>Streptophyta</taxon>
        <taxon>Embryophyta</taxon>
        <taxon>Tracheophyta</taxon>
        <taxon>Spermatophyta</taxon>
        <taxon>Magnoliopsida</taxon>
        <taxon>eudicotyledons</taxon>
        <taxon>Gunneridae</taxon>
        <taxon>Pentapetalae</taxon>
        <taxon>Caryophyllales</taxon>
        <taxon>Cactineae</taxon>
        <taxon>Cactaceae</taxon>
        <taxon>Cactoideae</taxon>
        <taxon>Echinocereeae</taxon>
        <taxon>Carnegiea</taxon>
    </lineage>
</organism>
<evidence type="ECO:0000256" key="1">
    <source>
        <dbReference type="SAM" id="Phobius"/>
    </source>
</evidence>
<keyword evidence="3" id="KW-1185">Reference proteome</keyword>
<keyword evidence="1" id="KW-0812">Transmembrane</keyword>
<dbReference type="OrthoDB" id="2919534at2759"/>
<dbReference type="AlphaFoldDB" id="A0A9Q1JKK6"/>
<sequence length="397" mass="44720">MLYENSGHCRRWIRRGYHLVRWKAQLRGTHPITVPTMVFGRGEGPRFTSSYNDPLVGEMKVASAIVRRILVDTGSSNLKYSGREIVPLVHPILGFKGQEVNPTGMIRLSLRFGDKTKARTLEIGFLVIDVPIAYNVILGRPTLHKVKAVIAPYLLQLHFKADDGNIGTMQRDQRRAQECYLVSICPLVGQTAEANRLERRIIKGKQKHPKALSVRVFNMITTFSCPDLIAFIIGSHSPTIERRSLFITQAIFNSGRQIKLHQLRVVSLGLGPAVIFYVLNIHHKITFYAEGIRCQGQQELQKQLRALLISSMISLVLGLGRLLGLRLCFGGILLPLQLLQAALIFSRHLLRPLALGLKMTSDLSSSWIRFSKAETDYLNLAIFNARAKTWKIPNMLN</sequence>
<dbReference type="Proteomes" id="UP001153076">
    <property type="component" value="Unassembled WGS sequence"/>
</dbReference>
<dbReference type="CDD" id="cd00303">
    <property type="entry name" value="retropepsin_like"/>
    <property type="match status" value="1"/>
</dbReference>
<keyword evidence="1" id="KW-0472">Membrane</keyword>
<proteinExistence type="predicted"/>
<name>A0A9Q1JKK6_9CARY</name>
<dbReference type="PANTHER" id="PTHR33240">
    <property type="entry name" value="OS08G0508500 PROTEIN"/>
    <property type="match status" value="1"/>
</dbReference>
<gene>
    <name evidence="2" type="ORF">Cgig2_016462</name>
</gene>
<dbReference type="PANTHER" id="PTHR33240:SF17">
    <property type="entry name" value="EUKARYOTIC PEPTIDE CHAIN RELEASE FACTOR GTP-BINDING SUBUNIT-LIKE"/>
    <property type="match status" value="1"/>
</dbReference>
<keyword evidence="1" id="KW-1133">Transmembrane helix</keyword>
<feature type="transmembrane region" description="Helical" evidence="1">
    <location>
        <begin position="263"/>
        <end position="283"/>
    </location>
</feature>
<evidence type="ECO:0000313" key="3">
    <source>
        <dbReference type="Proteomes" id="UP001153076"/>
    </source>
</evidence>